<comment type="subcellular location">
    <subcellularLocation>
        <location evidence="1">Membrane</location>
        <topology evidence="1">Single-pass type I membrane protein</topology>
    </subcellularLocation>
</comment>
<keyword evidence="7" id="KW-1133">Transmembrane helix</keyword>
<dbReference type="Proteomes" id="UP000026915">
    <property type="component" value="Chromosome 8"/>
</dbReference>
<dbReference type="GO" id="GO:0016301">
    <property type="term" value="F:kinase activity"/>
    <property type="evidence" value="ECO:0007669"/>
    <property type="project" value="UniProtKB-KW"/>
</dbReference>
<evidence type="ECO:0000256" key="6">
    <source>
        <dbReference type="ARBA" id="ARBA00022737"/>
    </source>
</evidence>
<reference evidence="10 11" key="1">
    <citation type="journal article" date="2013" name="Genome Biol.">
        <title>The genome sequence of the most widely cultivated cacao type and its use to identify candidate genes regulating pod color.</title>
        <authorList>
            <person name="Motamayor J.C."/>
            <person name="Mockaitis K."/>
            <person name="Schmutz J."/>
            <person name="Haiminen N."/>
            <person name="Iii D.L."/>
            <person name="Cornejo O."/>
            <person name="Findley S.D."/>
            <person name="Zheng P."/>
            <person name="Utro F."/>
            <person name="Royaert S."/>
            <person name="Saski C."/>
            <person name="Jenkins J."/>
            <person name="Podicheti R."/>
            <person name="Zhao M."/>
            <person name="Scheffler B.E."/>
            <person name="Stack J.C."/>
            <person name="Feltus F.A."/>
            <person name="Mustiga G.M."/>
            <person name="Amores F."/>
            <person name="Phillips W."/>
            <person name="Marelli J.P."/>
            <person name="May G.D."/>
            <person name="Shapiro H."/>
            <person name="Ma J."/>
            <person name="Bustamante C.D."/>
            <person name="Schnell R.J."/>
            <person name="Main D."/>
            <person name="Gilbert D."/>
            <person name="Parida L."/>
            <person name="Kuhn D.N."/>
        </authorList>
    </citation>
    <scope>NUCLEOTIDE SEQUENCE [LARGE SCALE GENOMIC DNA]</scope>
    <source>
        <strain evidence="11">cv. Matina 1-6</strain>
    </source>
</reference>
<dbReference type="InterPro" id="IPR051809">
    <property type="entry name" value="Plant_receptor-like_S/T_kinase"/>
</dbReference>
<dbReference type="GO" id="GO:0016020">
    <property type="term" value="C:membrane"/>
    <property type="evidence" value="ECO:0007669"/>
    <property type="project" value="UniProtKB-SubCell"/>
</dbReference>
<dbReference type="PANTHER" id="PTHR27008:SF583">
    <property type="entry name" value="LRR RECEPTOR-LIKE SERINE_THREONINE-PROTEIN KINASE FLS2"/>
    <property type="match status" value="1"/>
</dbReference>
<accession>A0A061FIU0</accession>
<keyword evidence="5" id="KW-0732">Signal</keyword>
<dbReference type="OMA" id="VIGDHIC"/>
<evidence type="ECO:0000256" key="1">
    <source>
        <dbReference type="ARBA" id="ARBA00004479"/>
    </source>
</evidence>
<dbReference type="EMBL" id="CM001886">
    <property type="protein sequence ID" value="EOY17001.1"/>
    <property type="molecule type" value="Genomic_DNA"/>
</dbReference>
<dbReference type="FunFam" id="3.80.10.10:FF:000041">
    <property type="entry name" value="LRR receptor-like serine/threonine-protein kinase ERECTA"/>
    <property type="match status" value="1"/>
</dbReference>
<keyword evidence="6" id="KW-0677">Repeat</keyword>
<evidence type="ECO:0000313" key="11">
    <source>
        <dbReference type="Proteomes" id="UP000026915"/>
    </source>
</evidence>
<comment type="similarity">
    <text evidence="2">Belongs to the RLP family.</text>
</comment>
<dbReference type="Pfam" id="PF00560">
    <property type="entry name" value="LRR_1"/>
    <property type="match status" value="4"/>
</dbReference>
<dbReference type="InParanoid" id="A0A061FIU0"/>
<keyword evidence="10" id="KW-0808">Transferase</keyword>
<evidence type="ECO:0000256" key="5">
    <source>
        <dbReference type="ARBA" id="ARBA00022729"/>
    </source>
</evidence>
<protein>
    <submittedName>
        <fullName evidence="10">Serine-threonine protein kinase</fullName>
    </submittedName>
</protein>
<dbReference type="Gene3D" id="3.80.10.10">
    <property type="entry name" value="Ribonuclease Inhibitor"/>
    <property type="match status" value="1"/>
</dbReference>
<dbReference type="AlphaFoldDB" id="A0A061FIU0"/>
<name>A0A061FIU0_THECC</name>
<keyword evidence="9" id="KW-0325">Glycoprotein</keyword>
<dbReference type="STRING" id="3641.A0A061FIU0"/>
<gene>
    <name evidence="10" type="ORF">TCM_036125</name>
</gene>
<evidence type="ECO:0000256" key="4">
    <source>
        <dbReference type="ARBA" id="ARBA00022692"/>
    </source>
</evidence>
<evidence type="ECO:0000256" key="8">
    <source>
        <dbReference type="ARBA" id="ARBA00023136"/>
    </source>
</evidence>
<proteinExistence type="inferred from homology"/>
<evidence type="ECO:0000256" key="3">
    <source>
        <dbReference type="ARBA" id="ARBA00022614"/>
    </source>
</evidence>
<evidence type="ECO:0000256" key="9">
    <source>
        <dbReference type="ARBA" id="ARBA00023180"/>
    </source>
</evidence>
<keyword evidence="3" id="KW-0433">Leucine-rich repeat</keyword>
<dbReference type="PANTHER" id="PTHR27008">
    <property type="entry name" value="OS04G0122200 PROTEIN"/>
    <property type="match status" value="1"/>
</dbReference>
<keyword evidence="8" id="KW-0472">Membrane</keyword>
<dbReference type="eggNOG" id="ENOG502QPYS">
    <property type="taxonomic scope" value="Eukaryota"/>
</dbReference>
<sequence>MCKLPCMSLDSNLDELSLGSNNLSGNIPDCISNASKLKILSLYQNSFSGLIPNTLGNLSFLEELRLWSNCLTTKPPNHEWSFLSSLTSCKNLSVLQISSNPLNGNLPTSISNLSTSLQDFRAMDCKIKGTIPIEIGSLSNFRVLNLGQNELKGSIPRSIGNLTRLKELYLDENSLEGWVGVVLVGGHLNHPWSKEFLFTDLKPNNG</sequence>
<dbReference type="InterPro" id="IPR001611">
    <property type="entry name" value="Leu-rich_rpt"/>
</dbReference>
<dbReference type="HOGENOM" id="CLU_1333968_0_0_1"/>
<organism evidence="10 11">
    <name type="scientific">Theobroma cacao</name>
    <name type="common">Cacao</name>
    <name type="synonym">Cocoa</name>
    <dbReference type="NCBI Taxonomy" id="3641"/>
    <lineage>
        <taxon>Eukaryota</taxon>
        <taxon>Viridiplantae</taxon>
        <taxon>Streptophyta</taxon>
        <taxon>Embryophyta</taxon>
        <taxon>Tracheophyta</taxon>
        <taxon>Spermatophyta</taxon>
        <taxon>Magnoliopsida</taxon>
        <taxon>eudicotyledons</taxon>
        <taxon>Gunneridae</taxon>
        <taxon>Pentapetalae</taxon>
        <taxon>rosids</taxon>
        <taxon>malvids</taxon>
        <taxon>Malvales</taxon>
        <taxon>Malvaceae</taxon>
        <taxon>Byttnerioideae</taxon>
        <taxon>Theobroma</taxon>
    </lineage>
</organism>
<keyword evidence="11" id="KW-1185">Reference proteome</keyword>
<keyword evidence="4" id="KW-0812">Transmembrane</keyword>
<keyword evidence="10" id="KW-0418">Kinase</keyword>
<evidence type="ECO:0000256" key="7">
    <source>
        <dbReference type="ARBA" id="ARBA00022989"/>
    </source>
</evidence>
<dbReference type="InterPro" id="IPR032675">
    <property type="entry name" value="LRR_dom_sf"/>
</dbReference>
<evidence type="ECO:0000256" key="2">
    <source>
        <dbReference type="ARBA" id="ARBA00009592"/>
    </source>
</evidence>
<dbReference type="Gramene" id="EOY17001">
    <property type="protein sequence ID" value="EOY17001"/>
    <property type="gene ID" value="TCM_036125"/>
</dbReference>
<evidence type="ECO:0000313" key="10">
    <source>
        <dbReference type="EMBL" id="EOY17001.1"/>
    </source>
</evidence>
<dbReference type="SUPFAM" id="SSF52058">
    <property type="entry name" value="L domain-like"/>
    <property type="match status" value="1"/>
</dbReference>